<dbReference type="Pfam" id="PF01797">
    <property type="entry name" value="Y1_Tnp"/>
    <property type="match status" value="1"/>
</dbReference>
<evidence type="ECO:0000259" key="1">
    <source>
        <dbReference type="SMART" id="SM01321"/>
    </source>
</evidence>
<dbReference type="InterPro" id="IPR036515">
    <property type="entry name" value="Transposase_17_sf"/>
</dbReference>
<proteinExistence type="predicted"/>
<dbReference type="InterPro" id="IPR002686">
    <property type="entry name" value="Transposase_17"/>
</dbReference>
<dbReference type="KEGG" id="xoo:XOO0900"/>
<evidence type="ECO:0000313" key="3">
    <source>
        <dbReference type="Proteomes" id="UP000006735"/>
    </source>
</evidence>
<dbReference type="InterPro" id="IPR052715">
    <property type="entry name" value="RAYT_transposase"/>
</dbReference>
<accession>Q5H4G7</accession>
<dbReference type="PANTHER" id="PTHR36966">
    <property type="entry name" value="REP-ASSOCIATED TYROSINE TRANSPOSASE"/>
    <property type="match status" value="1"/>
</dbReference>
<dbReference type="SMART" id="SM01321">
    <property type="entry name" value="Y1_Tnp"/>
    <property type="match status" value="1"/>
</dbReference>
<dbReference type="HOGENOM" id="CLU_1156016_0_0_6"/>
<dbReference type="GO" id="GO:0043565">
    <property type="term" value="F:sequence-specific DNA binding"/>
    <property type="evidence" value="ECO:0007669"/>
    <property type="project" value="TreeGrafter"/>
</dbReference>
<dbReference type="Proteomes" id="UP000006735">
    <property type="component" value="Chromosome"/>
</dbReference>
<organism evidence="2 3">
    <name type="scientific">Xanthomonas oryzae pv. oryzae (strain KACC10331 / KXO85)</name>
    <dbReference type="NCBI Taxonomy" id="291331"/>
    <lineage>
        <taxon>Bacteria</taxon>
        <taxon>Pseudomonadati</taxon>
        <taxon>Pseudomonadota</taxon>
        <taxon>Gammaproteobacteria</taxon>
        <taxon>Lysobacterales</taxon>
        <taxon>Lysobacteraceae</taxon>
        <taxon>Xanthomonas</taxon>
    </lineage>
</organism>
<dbReference type="SUPFAM" id="SSF143422">
    <property type="entry name" value="Transposase IS200-like"/>
    <property type="match status" value="1"/>
</dbReference>
<dbReference type="EMBL" id="AE013598">
    <property type="protein sequence ID" value="AAW74154.1"/>
    <property type="molecule type" value="Genomic_DNA"/>
</dbReference>
<dbReference type="Gene3D" id="3.30.70.1290">
    <property type="entry name" value="Transposase IS200-like"/>
    <property type="match status" value="1"/>
</dbReference>
<protein>
    <submittedName>
        <fullName evidence="2">Transposase and inactivated derivatives</fullName>
    </submittedName>
</protein>
<dbReference type="PANTHER" id="PTHR36966:SF1">
    <property type="entry name" value="REP-ASSOCIATED TYROSINE TRANSPOSASE"/>
    <property type="match status" value="1"/>
</dbReference>
<feature type="domain" description="Transposase IS200-like" evidence="1">
    <location>
        <begin position="109"/>
        <end position="220"/>
    </location>
</feature>
<dbReference type="GO" id="GO:0004803">
    <property type="term" value="F:transposase activity"/>
    <property type="evidence" value="ECO:0007669"/>
    <property type="project" value="InterPro"/>
</dbReference>
<name>Q5H4G7_XANOR</name>
<sequence length="240" mass="26473">MAGGQLKAGYSASVLPRLELPRAARCGPQHASHEDGGAALGDHCRSARVTRLSRSCPIARKRAPRFREFPHRRERPTPMQAFAWLGQHASMVSSISAGHRALPPRRRALANCCYLLTVTNCQRQRIVDDFQLAASACRVFIAALQEDAALPAWVLMPDHVHWLVQLGNVTPLARVVSCMKTASTRAVNQQRWVPAAVWARAYHDRGLRKETICAAWLVTSSPIRYAPDWSSGSAIPHSGM</sequence>
<dbReference type="STRING" id="291331.XOO0900"/>
<keyword evidence="3" id="KW-1185">Reference proteome</keyword>
<dbReference type="GO" id="GO:0006313">
    <property type="term" value="P:DNA transposition"/>
    <property type="evidence" value="ECO:0007669"/>
    <property type="project" value="InterPro"/>
</dbReference>
<reference evidence="2 3" key="1">
    <citation type="journal article" date="2005" name="Nucleic Acids Res.">
        <title>The genome sequence of Xanthomonas oryzae pathovar oryzae KACC10331, the bacterial blight pathogen of rice.</title>
        <authorList>
            <person name="Lee B.M."/>
            <person name="Park Y.J."/>
            <person name="Park D.S."/>
            <person name="Kang H.W."/>
            <person name="Kim J.G."/>
            <person name="Song E.S."/>
            <person name="Park I.C."/>
            <person name="Yoon U.H."/>
            <person name="Hahn J.H."/>
            <person name="Koo B.S."/>
            <person name="Lee G.B."/>
            <person name="Kim H."/>
            <person name="Park H.S."/>
            <person name="Yoon K.O."/>
            <person name="Kim J.H."/>
            <person name="Jung C.H."/>
            <person name="Koh N.H."/>
            <person name="Seo J.S."/>
            <person name="Go S.J."/>
        </authorList>
    </citation>
    <scope>NUCLEOTIDE SEQUENCE [LARGE SCALE GENOMIC DNA]</scope>
    <source>
        <strain evidence="3">KACC10331 / KXO85</strain>
    </source>
</reference>
<dbReference type="AlphaFoldDB" id="Q5H4G7"/>
<evidence type="ECO:0000313" key="2">
    <source>
        <dbReference type="EMBL" id="AAW74154.1"/>
    </source>
</evidence>
<gene>
    <name evidence="2" type="ordered locus">XOO0900</name>
</gene>